<dbReference type="PANTHER" id="PTHR33112:SF16">
    <property type="entry name" value="HETEROKARYON INCOMPATIBILITY DOMAIN-CONTAINING PROTEIN"/>
    <property type="match status" value="1"/>
</dbReference>
<organism evidence="2 3">
    <name type="scientific">Elasticomyces elasticus</name>
    <dbReference type="NCBI Taxonomy" id="574655"/>
    <lineage>
        <taxon>Eukaryota</taxon>
        <taxon>Fungi</taxon>
        <taxon>Dikarya</taxon>
        <taxon>Ascomycota</taxon>
        <taxon>Pezizomycotina</taxon>
        <taxon>Dothideomycetes</taxon>
        <taxon>Dothideomycetidae</taxon>
        <taxon>Mycosphaerellales</taxon>
        <taxon>Teratosphaeriaceae</taxon>
        <taxon>Elasticomyces</taxon>
    </lineage>
</organism>
<comment type="caution">
    <text evidence="2">The sequence shown here is derived from an EMBL/GenBank/DDBJ whole genome shotgun (WGS) entry which is preliminary data.</text>
</comment>
<gene>
    <name evidence="2" type="ORF">LTR97_010559</name>
</gene>
<dbReference type="Proteomes" id="UP001310594">
    <property type="component" value="Unassembled WGS sequence"/>
</dbReference>
<dbReference type="Pfam" id="PF06985">
    <property type="entry name" value="HET"/>
    <property type="match status" value="1"/>
</dbReference>
<evidence type="ECO:0000259" key="1">
    <source>
        <dbReference type="Pfam" id="PF06985"/>
    </source>
</evidence>
<feature type="domain" description="Heterokaryon incompatibility" evidence="1">
    <location>
        <begin position="285"/>
        <end position="433"/>
    </location>
</feature>
<sequence>MERNWLDVGTGHRMRKFYEPQEESQAERDLPLAHTLRLGRETTIFVQEDPLEALYSEVVDIVKVHAELCSVCKYTLAGFRNWRSSRTNIRGLHHASIADLRLASQRKCPVCQWVTDSLSEKCASDAAVDELVEALAMGSDRLTIVWVSGVRKGWYAANTEPSEFDTTATNQMLFAIHVELDGESLDIEKEVILASRSFRVDMVDPDAEKPDRTIEPGTYTGSRETLDLTKHWLEQCKNLHVACQAMRIKSWQPARLLHWTRSDTSWKSLALCEAKSGDYDSDVRYMTVSHRWTTGQMLLQRSNTQDLRRSVEYGKLKMSVRDALAIASHLGYEYLWVDSLCIRQDDAEDCAQQVMEMDKVYSNSACNIAASDASSNDQGCFFYRDWALLQSYYVRLDGSSSCEARHQLSITDADLDGGLDDSVLAQRAWVFQERMLAPRTIHFCKTQVYWECREMDASETRPMGGTREAGVTHVHVDYSLRPSSIFQWNERKFAHGNKRDEGLWHLIVAWYSNRSLSFPGDRLRALAGISGLWQRMRNDEYLFGLWRNAMPWDLLWYSSGRGKRLREQALAPSWSWASVDCEPWFAHIPDLDARRYLALLLDTIPRTEDGGSETHADADVESLSPKPWTTFGPTTEDCVSRNSALLGSLHDRLVLRLQACIVRLAWFEILDDEDSNGPISKFKLPQEIQSRKSYAATFLSNDVDILNKNEIWFDDEAEKGPETLHCLPIYRDTGMYGEGTGKERIIGLVIKPLDNHNGRYERIGYFDTRRSQFVTTFIGPVQAIIELA</sequence>
<evidence type="ECO:0000313" key="2">
    <source>
        <dbReference type="EMBL" id="KAK5693083.1"/>
    </source>
</evidence>
<reference evidence="2" key="1">
    <citation type="submission" date="2023-08" db="EMBL/GenBank/DDBJ databases">
        <title>Black Yeasts Isolated from many extreme environments.</title>
        <authorList>
            <person name="Coleine C."/>
            <person name="Stajich J.E."/>
            <person name="Selbmann L."/>
        </authorList>
    </citation>
    <scope>NUCLEOTIDE SEQUENCE</scope>
    <source>
        <strain evidence="2">CCFEE 5810</strain>
    </source>
</reference>
<dbReference type="AlphaFoldDB" id="A0AAN7W3T3"/>
<dbReference type="EMBL" id="JAVRQU010000018">
    <property type="protein sequence ID" value="KAK5693083.1"/>
    <property type="molecule type" value="Genomic_DNA"/>
</dbReference>
<dbReference type="InterPro" id="IPR010730">
    <property type="entry name" value="HET"/>
</dbReference>
<protein>
    <recommendedName>
        <fullName evidence="1">Heterokaryon incompatibility domain-containing protein</fullName>
    </recommendedName>
</protein>
<accession>A0AAN7W3T3</accession>
<dbReference type="PANTHER" id="PTHR33112">
    <property type="entry name" value="DOMAIN PROTEIN, PUTATIVE-RELATED"/>
    <property type="match status" value="1"/>
</dbReference>
<evidence type="ECO:0000313" key="3">
    <source>
        <dbReference type="Proteomes" id="UP001310594"/>
    </source>
</evidence>
<name>A0AAN7W3T3_9PEZI</name>
<proteinExistence type="predicted"/>